<feature type="domain" description="OmpR/PhoB-type" evidence="3">
    <location>
        <begin position="1"/>
        <end position="94"/>
    </location>
</feature>
<keyword evidence="5" id="KW-1185">Reference proteome</keyword>
<protein>
    <submittedName>
        <fullName evidence="4">Transcriptional regulator</fullName>
    </submittedName>
</protein>
<proteinExistence type="predicted"/>
<dbReference type="InterPro" id="IPR002182">
    <property type="entry name" value="NB-ARC"/>
</dbReference>
<dbReference type="PRINTS" id="PR00364">
    <property type="entry name" value="DISEASERSIST"/>
</dbReference>
<dbReference type="GO" id="GO:0000160">
    <property type="term" value="P:phosphorelay signal transduction system"/>
    <property type="evidence" value="ECO:0007669"/>
    <property type="project" value="InterPro"/>
</dbReference>
<dbReference type="Pfam" id="PF00486">
    <property type="entry name" value="Trans_reg_C"/>
    <property type="match status" value="1"/>
</dbReference>
<organism evidence="4 5">
    <name type="scientific">Paraburkholderia polaris</name>
    <dbReference type="NCBI Taxonomy" id="2728848"/>
    <lineage>
        <taxon>Bacteria</taxon>
        <taxon>Pseudomonadati</taxon>
        <taxon>Pseudomonadota</taxon>
        <taxon>Betaproteobacteria</taxon>
        <taxon>Burkholderiales</taxon>
        <taxon>Burkholderiaceae</taxon>
        <taxon>Paraburkholderia</taxon>
    </lineage>
</organism>
<evidence type="ECO:0000256" key="2">
    <source>
        <dbReference type="PROSITE-ProRule" id="PRU01091"/>
    </source>
</evidence>
<keyword evidence="1 2" id="KW-0238">DNA-binding</keyword>
<dbReference type="SMART" id="SM00862">
    <property type="entry name" value="Trans_reg_C"/>
    <property type="match status" value="1"/>
</dbReference>
<dbReference type="PROSITE" id="PS51755">
    <property type="entry name" value="OMPR_PHOB"/>
    <property type="match status" value="1"/>
</dbReference>
<accession>A0A848I5U1</accession>
<dbReference type="InterPro" id="IPR016032">
    <property type="entry name" value="Sig_transdc_resp-reg_C-effctor"/>
</dbReference>
<comment type="caution">
    <text evidence="4">The sequence shown here is derived from an EMBL/GenBank/DDBJ whole genome shotgun (WGS) entry which is preliminary data.</text>
</comment>
<dbReference type="Gene3D" id="3.40.50.300">
    <property type="entry name" value="P-loop containing nucleotide triphosphate hydrolases"/>
    <property type="match status" value="1"/>
</dbReference>
<dbReference type="CDD" id="cd00383">
    <property type="entry name" value="trans_reg_C"/>
    <property type="match status" value="1"/>
</dbReference>
<dbReference type="InterPro" id="IPR027417">
    <property type="entry name" value="P-loop_NTPase"/>
</dbReference>
<gene>
    <name evidence="4" type="ORF">HHL24_02565</name>
</gene>
<evidence type="ECO:0000256" key="1">
    <source>
        <dbReference type="ARBA" id="ARBA00023125"/>
    </source>
</evidence>
<dbReference type="SUPFAM" id="SSF52540">
    <property type="entry name" value="P-loop containing nucleoside triphosphate hydrolases"/>
    <property type="match status" value="1"/>
</dbReference>
<dbReference type="InterPro" id="IPR058852">
    <property type="entry name" value="HTH_77"/>
</dbReference>
<dbReference type="InterPro" id="IPR036388">
    <property type="entry name" value="WH-like_DNA-bd_sf"/>
</dbReference>
<dbReference type="EMBL" id="JABBGJ010000002">
    <property type="protein sequence ID" value="NML96849.1"/>
    <property type="molecule type" value="Genomic_DNA"/>
</dbReference>
<dbReference type="InterPro" id="IPR001867">
    <property type="entry name" value="OmpR/PhoB-type_DNA-bd"/>
</dbReference>
<reference evidence="4 5" key="1">
    <citation type="submission" date="2020-04" db="EMBL/GenBank/DDBJ databases">
        <title>Paraburkholderia sp. RP-4-7 isolated from soil.</title>
        <authorList>
            <person name="Dahal R.H."/>
        </authorList>
    </citation>
    <scope>NUCLEOTIDE SEQUENCE [LARGE SCALE GENOMIC DNA]</scope>
    <source>
        <strain evidence="4 5">RP-4-7</strain>
    </source>
</reference>
<evidence type="ECO:0000313" key="4">
    <source>
        <dbReference type="EMBL" id="NML96849.1"/>
    </source>
</evidence>
<dbReference type="GO" id="GO:0003677">
    <property type="term" value="F:DNA binding"/>
    <property type="evidence" value="ECO:0007669"/>
    <property type="project" value="UniProtKB-UniRule"/>
</dbReference>
<dbReference type="PANTHER" id="PTHR47691:SF3">
    <property type="entry name" value="HTH-TYPE TRANSCRIPTIONAL REGULATOR RV0890C-RELATED"/>
    <property type="match status" value="1"/>
</dbReference>
<dbReference type="Gene3D" id="1.10.10.10">
    <property type="entry name" value="Winged helix-like DNA-binding domain superfamily/Winged helix DNA-binding domain"/>
    <property type="match status" value="1"/>
</dbReference>
<dbReference type="SUPFAM" id="SSF46894">
    <property type="entry name" value="C-terminal effector domain of the bipartite response regulators"/>
    <property type="match status" value="1"/>
</dbReference>
<dbReference type="Pfam" id="PF00931">
    <property type="entry name" value="NB-ARC"/>
    <property type="match status" value="1"/>
</dbReference>
<name>A0A848I5U1_9BURK</name>
<dbReference type="Proteomes" id="UP000544134">
    <property type="component" value="Unassembled WGS sequence"/>
</dbReference>
<dbReference type="PANTHER" id="PTHR47691">
    <property type="entry name" value="REGULATOR-RELATED"/>
    <property type="match status" value="1"/>
</dbReference>
<dbReference type="GO" id="GO:0043531">
    <property type="term" value="F:ADP binding"/>
    <property type="evidence" value="ECO:0007669"/>
    <property type="project" value="InterPro"/>
</dbReference>
<dbReference type="Pfam" id="PF25872">
    <property type="entry name" value="HTH_77"/>
    <property type="match status" value="1"/>
</dbReference>
<evidence type="ECO:0000259" key="3">
    <source>
        <dbReference type="PROSITE" id="PS51755"/>
    </source>
</evidence>
<dbReference type="AlphaFoldDB" id="A0A848I5U1"/>
<dbReference type="RefSeq" id="WP_169483815.1">
    <property type="nucleotide sequence ID" value="NZ_JABBGJ010000002.1"/>
</dbReference>
<dbReference type="GO" id="GO:0006355">
    <property type="term" value="P:regulation of DNA-templated transcription"/>
    <property type="evidence" value="ECO:0007669"/>
    <property type="project" value="InterPro"/>
</dbReference>
<evidence type="ECO:0000313" key="5">
    <source>
        <dbReference type="Proteomes" id="UP000544134"/>
    </source>
</evidence>
<feature type="DNA-binding region" description="OmpR/PhoB-type" evidence="2">
    <location>
        <begin position="1"/>
        <end position="94"/>
    </location>
</feature>
<sequence>MIQIGQTHISLEHREIRSHGESVRLGSRAFDILELLIAAQGALVSKEAIMRRVWPDTIVEENNLQVHVATIRKALGADRDRIVTVPGRGYRMTGVTMAGSSAPVDPGECALVTHWSNTHNLPLHMSALVGRQGTVADVLDAIEPAQIVTLVGSGGIGKTRLAVEAARRMLPRFPDGVVFVSLAPVSDPQFALDALATALGMKMSSCGLSLAHIAHEMRGKRLLIVLDNCEHVVDAAAAMAEVLAAAGDGMRVLATSREALRARDEVVYPVPSLEVPSPENPSDDVLQTSAVQLFLSRARAADPQFSSDERSIFLIGEVCRHLDGIPLAIELAAARAAVLGIEVLAARLDDRLRILSGGCRTALPRHQTLKATLDWSYRLLDESERAILRWLGMFVDAFTFDSACHVGAQLGLTKADVMNALGGLVSKSLVIRADCSTSPRYRLLETTRAYALQQLDDNGERGGAALAHAKSFCERFRRTQHDPAITSLHDGLADFTRELGNVRAALDWAFSATGDQIVGVELASIAVPYLFDLSLVDECRSRARVALDADVSTLPVEVRLRLTTSLAAVRALMGDPEAKIATADDEDCRPACIGA</sequence>